<keyword evidence="5 8" id="KW-0863">Zinc-finger</keyword>
<evidence type="ECO:0000256" key="8">
    <source>
        <dbReference type="PROSITE-ProRule" id="PRU00175"/>
    </source>
</evidence>
<reference evidence="12 13" key="1">
    <citation type="submission" date="2018-02" db="EMBL/GenBank/DDBJ databases">
        <title>Draft genome of wild Prunus yedoensis var. nudiflora.</title>
        <authorList>
            <person name="Baek S."/>
            <person name="Kim J.-H."/>
            <person name="Choi K."/>
            <person name="Kim G.-B."/>
            <person name="Cho A."/>
            <person name="Jang H."/>
            <person name="Shin C.-H."/>
            <person name="Yu H.-J."/>
            <person name="Mun J.-H."/>
        </authorList>
    </citation>
    <scope>NUCLEOTIDE SEQUENCE [LARGE SCALE GENOMIC DNA]</scope>
    <source>
        <strain evidence="13">cv. Jeju island</strain>
        <tissue evidence="12">Leaf</tissue>
    </source>
</reference>
<comment type="pathway">
    <text evidence="2 9">Protein modification; protein ubiquitination.</text>
</comment>
<dbReference type="Proteomes" id="UP000250321">
    <property type="component" value="Unassembled WGS sequence"/>
</dbReference>
<proteinExistence type="predicted"/>
<comment type="subcellular location">
    <subcellularLocation>
        <location evidence="9">Endoplasmic reticulum membrane</location>
        <topology evidence="9">Single-pass type IV membrane protein</topology>
    </subcellularLocation>
</comment>
<dbReference type="GO" id="GO:0005789">
    <property type="term" value="C:endoplasmic reticulum membrane"/>
    <property type="evidence" value="ECO:0007669"/>
    <property type="project" value="UniProtKB-SubCell"/>
</dbReference>
<dbReference type="STRING" id="2094558.A0A314ZKS5"/>
<dbReference type="InterPro" id="IPR013083">
    <property type="entry name" value="Znf_RING/FYVE/PHD"/>
</dbReference>
<feature type="region of interest" description="Disordered" evidence="10">
    <location>
        <begin position="423"/>
        <end position="459"/>
    </location>
</feature>
<evidence type="ECO:0000259" key="11">
    <source>
        <dbReference type="PROSITE" id="PS50089"/>
    </source>
</evidence>
<keyword evidence="13" id="KW-1185">Reference proteome</keyword>
<evidence type="ECO:0000256" key="6">
    <source>
        <dbReference type="ARBA" id="ARBA00022786"/>
    </source>
</evidence>
<dbReference type="SUPFAM" id="SSF57850">
    <property type="entry name" value="RING/U-box"/>
    <property type="match status" value="1"/>
</dbReference>
<evidence type="ECO:0000256" key="4">
    <source>
        <dbReference type="ARBA" id="ARBA00022723"/>
    </source>
</evidence>
<comment type="domain">
    <text evidence="9">The RING-type zinc finger domain is responsible for E3 ligase activity.</text>
</comment>
<dbReference type="AlphaFoldDB" id="A0A314ZKS5"/>
<feature type="region of interest" description="Disordered" evidence="10">
    <location>
        <begin position="355"/>
        <end position="377"/>
    </location>
</feature>
<dbReference type="GO" id="GO:0008270">
    <property type="term" value="F:zinc ion binding"/>
    <property type="evidence" value="ECO:0007669"/>
    <property type="project" value="UniProtKB-KW"/>
</dbReference>
<sequence>MDCGPFLGSKSRLEPDELTSLNQAGPKPAGLIEHNGVMGRRRMNWLAPRRLESILNELETANGRIEERIEERIRLLEAVTFRARQRDRWLQPHASPQMVNITAGVGASDALNEGIQNGNDALATRETVESGKTNRGDKMHLVAKALGMETNAKKAESRSGSFFDCKICFDMARDPILTCCGHLFCWPCFCQLPYVDSYAKECPECKGEVTDKSLIPIYGNGDGNCSRKSKESVPMTPPRPHANRIDGFRQQLISRGPSSILIEERIQQISDIVGAMGERRRSQDLLGSHIMAERTTFVPRSQASPATETISHPQHDSLQVSRLLQGAASVSSFSSALNTAMNSAERLVEDLEAYSSSHHVRRNQQQSPHIGNGDTSSSIVAVLHPDSQTSDTAAEINSDVLPSDSFLRTDTVVVDLEDQTTDSVINSTLPSSSSRRRTNPRGSDVNNGHSSERRRRRLR</sequence>
<keyword evidence="9" id="KW-0256">Endoplasmic reticulum</keyword>
<feature type="compositionally biased region" description="Polar residues" evidence="10">
    <location>
        <begin position="363"/>
        <end position="377"/>
    </location>
</feature>
<dbReference type="InterPro" id="IPR001841">
    <property type="entry name" value="Znf_RING"/>
</dbReference>
<evidence type="ECO:0000256" key="9">
    <source>
        <dbReference type="RuleBase" id="RU369090"/>
    </source>
</evidence>
<keyword evidence="6 9" id="KW-0833">Ubl conjugation pathway</keyword>
<evidence type="ECO:0000256" key="5">
    <source>
        <dbReference type="ARBA" id="ARBA00022771"/>
    </source>
</evidence>
<evidence type="ECO:0000256" key="3">
    <source>
        <dbReference type="ARBA" id="ARBA00022679"/>
    </source>
</evidence>
<evidence type="ECO:0000313" key="12">
    <source>
        <dbReference type="EMBL" id="PQQ19023.1"/>
    </source>
</evidence>
<dbReference type="PANTHER" id="PTHR12313">
    <property type="entry name" value="E3 UBIQUITIN-PROTEIN LIGASE RNF5-RELATED"/>
    <property type="match status" value="1"/>
</dbReference>
<evidence type="ECO:0000256" key="10">
    <source>
        <dbReference type="SAM" id="MobiDB-lite"/>
    </source>
</evidence>
<organism evidence="12 13">
    <name type="scientific">Prunus yedoensis var. nudiflora</name>
    <dbReference type="NCBI Taxonomy" id="2094558"/>
    <lineage>
        <taxon>Eukaryota</taxon>
        <taxon>Viridiplantae</taxon>
        <taxon>Streptophyta</taxon>
        <taxon>Embryophyta</taxon>
        <taxon>Tracheophyta</taxon>
        <taxon>Spermatophyta</taxon>
        <taxon>Magnoliopsida</taxon>
        <taxon>eudicotyledons</taxon>
        <taxon>Gunneridae</taxon>
        <taxon>Pentapetalae</taxon>
        <taxon>rosids</taxon>
        <taxon>fabids</taxon>
        <taxon>Rosales</taxon>
        <taxon>Rosaceae</taxon>
        <taxon>Amygdaloideae</taxon>
        <taxon>Amygdaleae</taxon>
        <taxon>Prunus</taxon>
    </lineage>
</organism>
<keyword evidence="4 9" id="KW-0479">Metal-binding</keyword>
<dbReference type="OrthoDB" id="6270329at2759"/>
<dbReference type="EMBL" id="PJQY01000086">
    <property type="protein sequence ID" value="PQQ19023.1"/>
    <property type="molecule type" value="Genomic_DNA"/>
</dbReference>
<dbReference type="GO" id="GO:0006511">
    <property type="term" value="P:ubiquitin-dependent protein catabolic process"/>
    <property type="evidence" value="ECO:0007669"/>
    <property type="project" value="UniProtKB-UniRule"/>
</dbReference>
<protein>
    <recommendedName>
        <fullName evidence="9">E3 ubiquitin-protein ligase RMA</fullName>
        <ecNumber evidence="9">2.3.2.27</ecNumber>
    </recommendedName>
    <alternativeName>
        <fullName evidence="9">Protein RING membrane-anchor</fullName>
    </alternativeName>
    <alternativeName>
        <fullName evidence="9">RING-type E3 ubiquitin transferase RMA</fullName>
    </alternativeName>
</protein>
<keyword evidence="3 9" id="KW-0808">Transferase</keyword>
<evidence type="ECO:0000256" key="7">
    <source>
        <dbReference type="ARBA" id="ARBA00022833"/>
    </source>
</evidence>
<evidence type="ECO:0000313" key="13">
    <source>
        <dbReference type="Proteomes" id="UP000250321"/>
    </source>
</evidence>
<comment type="catalytic activity">
    <reaction evidence="1 9">
        <text>S-ubiquitinyl-[E2 ubiquitin-conjugating enzyme]-L-cysteine + [acceptor protein]-L-lysine = [E2 ubiquitin-conjugating enzyme]-L-cysteine + N(6)-ubiquitinyl-[acceptor protein]-L-lysine.</text>
        <dbReference type="EC" id="2.3.2.27"/>
    </reaction>
</comment>
<comment type="caution">
    <text evidence="12">The sequence shown here is derived from an EMBL/GenBank/DDBJ whole genome shotgun (WGS) entry which is preliminary data.</text>
</comment>
<dbReference type="GO" id="GO:0061630">
    <property type="term" value="F:ubiquitin protein ligase activity"/>
    <property type="evidence" value="ECO:0007669"/>
    <property type="project" value="UniProtKB-UniRule"/>
</dbReference>
<dbReference type="PROSITE" id="PS50089">
    <property type="entry name" value="ZF_RING_2"/>
    <property type="match status" value="1"/>
</dbReference>
<dbReference type="Pfam" id="PF00097">
    <property type="entry name" value="zf-C3HC4"/>
    <property type="match status" value="1"/>
</dbReference>
<dbReference type="SMART" id="SM00184">
    <property type="entry name" value="RING"/>
    <property type="match status" value="1"/>
</dbReference>
<dbReference type="UniPathway" id="UPA00143"/>
<accession>A0A314ZKS5</accession>
<dbReference type="EC" id="2.3.2.27" evidence="9"/>
<feature type="domain" description="RING-type" evidence="11">
    <location>
        <begin position="165"/>
        <end position="206"/>
    </location>
</feature>
<keyword evidence="7 9" id="KW-0862">Zinc</keyword>
<dbReference type="InterPro" id="IPR045103">
    <property type="entry name" value="RNF5/RNF185-like"/>
</dbReference>
<comment type="function">
    <text evidence="9">E3 ubiquitin-protein ligase.</text>
</comment>
<dbReference type="Gene3D" id="3.30.40.10">
    <property type="entry name" value="Zinc/RING finger domain, C3HC4 (zinc finger)"/>
    <property type="match status" value="1"/>
</dbReference>
<dbReference type="GO" id="GO:0016567">
    <property type="term" value="P:protein ubiquitination"/>
    <property type="evidence" value="ECO:0007669"/>
    <property type="project" value="UniProtKB-UniPathway"/>
</dbReference>
<evidence type="ECO:0000256" key="2">
    <source>
        <dbReference type="ARBA" id="ARBA00004906"/>
    </source>
</evidence>
<evidence type="ECO:0000256" key="1">
    <source>
        <dbReference type="ARBA" id="ARBA00000900"/>
    </source>
</evidence>
<name>A0A314ZKS5_PRUYE</name>
<gene>
    <name evidence="12" type="ORF">Pyn_14963</name>
</gene>
<dbReference type="InterPro" id="IPR018957">
    <property type="entry name" value="Znf_C3HC4_RING-type"/>
</dbReference>